<dbReference type="GO" id="GO:0008081">
    <property type="term" value="F:phosphoric diester hydrolase activity"/>
    <property type="evidence" value="ECO:0007669"/>
    <property type="project" value="InterPro"/>
</dbReference>
<evidence type="ECO:0000259" key="1">
    <source>
        <dbReference type="SMART" id="SM00148"/>
    </source>
</evidence>
<dbReference type="CDD" id="cd08586">
    <property type="entry name" value="PI-PLCc_BcPLC_like"/>
    <property type="match status" value="1"/>
</dbReference>
<dbReference type="EMBL" id="ML995477">
    <property type="protein sequence ID" value="KAF2145538.1"/>
    <property type="molecule type" value="Genomic_DNA"/>
</dbReference>
<dbReference type="PANTHER" id="PTHR13593:SF113">
    <property type="entry name" value="SI:DKEY-266F7.9"/>
    <property type="match status" value="1"/>
</dbReference>
<dbReference type="RefSeq" id="XP_033401250.1">
    <property type="nucleotide sequence ID" value="XM_033546010.1"/>
</dbReference>
<feature type="domain" description="Phosphatidylinositol-specific phospholipase C X" evidence="1">
    <location>
        <begin position="157"/>
        <end position="307"/>
    </location>
</feature>
<evidence type="ECO:0000313" key="3">
    <source>
        <dbReference type="Proteomes" id="UP000799438"/>
    </source>
</evidence>
<dbReference type="PANTHER" id="PTHR13593">
    <property type="match status" value="1"/>
</dbReference>
<dbReference type="SUPFAM" id="SSF51695">
    <property type="entry name" value="PLC-like phosphodiesterases"/>
    <property type="match status" value="1"/>
</dbReference>
<sequence>MAPLPPPLTIRNLTSTPLELKVVELYESPDAHKKSWAYSCKKLITWSSAPPPSAGKLGEHAQHFVHQDVSVRIEPFQSASVSLAPIQRAPNDLLRLTFEADGQRYRIDTPGPTSASQTFTPLVPDPKFEYTGIFFPQSTHLAVLSSAAPQRWMRELSDATPLSGLSIPGTHNTPTYHKALPSVRCQAVSPREQLDNGVRFFDIRVQPEHANDVSKDGLILVHGVFPVSLTGTKHVRGLLDDARRFLEQNPSETVIVSLKREGAGNATDQHLSLILREHYCADPALWYTSPRIPMLGEVRGKLVLMRRFVIDESLKREHNGEGWGLDAENWAYNTPDDVHGCVRVQDWCEVLKPDAIPQKTIYAEAHMARAAECVAPLPGITTDVVNPVPPNPLYLNFLSGSNFFNKQCWPERIAHRLNPHVLEYLCTKHHATDHHGDGSTGIVVLDWVGQSGDWDLVRCIVGMNAWLKLKEKGGAWE</sequence>
<keyword evidence="3" id="KW-1185">Reference proteome</keyword>
<accession>A0A6A6BPB3</accession>
<organism evidence="2 3">
    <name type="scientific">Aplosporella prunicola CBS 121167</name>
    <dbReference type="NCBI Taxonomy" id="1176127"/>
    <lineage>
        <taxon>Eukaryota</taxon>
        <taxon>Fungi</taxon>
        <taxon>Dikarya</taxon>
        <taxon>Ascomycota</taxon>
        <taxon>Pezizomycotina</taxon>
        <taxon>Dothideomycetes</taxon>
        <taxon>Dothideomycetes incertae sedis</taxon>
        <taxon>Botryosphaeriales</taxon>
        <taxon>Aplosporellaceae</taxon>
        <taxon>Aplosporella</taxon>
    </lineage>
</organism>
<dbReference type="InterPro" id="IPR000909">
    <property type="entry name" value="PLipase_C_PInositol-sp_X_dom"/>
</dbReference>
<dbReference type="InterPro" id="IPR017946">
    <property type="entry name" value="PLC-like_Pdiesterase_TIM-brl"/>
</dbReference>
<dbReference type="Proteomes" id="UP000799438">
    <property type="component" value="Unassembled WGS sequence"/>
</dbReference>
<dbReference type="AlphaFoldDB" id="A0A6A6BPB3"/>
<name>A0A6A6BPB3_9PEZI</name>
<dbReference type="InterPro" id="IPR051057">
    <property type="entry name" value="PI-PLC_domain"/>
</dbReference>
<dbReference type="Gene3D" id="3.20.20.190">
    <property type="entry name" value="Phosphatidylinositol (PI) phosphodiesterase"/>
    <property type="match status" value="1"/>
</dbReference>
<dbReference type="Pfam" id="PF00388">
    <property type="entry name" value="PI-PLC-X"/>
    <property type="match status" value="1"/>
</dbReference>
<dbReference type="SMART" id="SM00148">
    <property type="entry name" value="PLCXc"/>
    <property type="match status" value="1"/>
</dbReference>
<dbReference type="OrthoDB" id="1046782at2759"/>
<dbReference type="GeneID" id="54303516"/>
<dbReference type="PROSITE" id="PS50007">
    <property type="entry name" value="PIPLC_X_DOMAIN"/>
    <property type="match status" value="1"/>
</dbReference>
<gene>
    <name evidence="2" type="ORF">K452DRAFT_355973</name>
</gene>
<dbReference type="GO" id="GO:0006629">
    <property type="term" value="P:lipid metabolic process"/>
    <property type="evidence" value="ECO:0007669"/>
    <property type="project" value="InterPro"/>
</dbReference>
<evidence type="ECO:0000313" key="2">
    <source>
        <dbReference type="EMBL" id="KAF2145538.1"/>
    </source>
</evidence>
<reference evidence="2" key="1">
    <citation type="journal article" date="2020" name="Stud. Mycol.">
        <title>101 Dothideomycetes genomes: a test case for predicting lifestyles and emergence of pathogens.</title>
        <authorList>
            <person name="Haridas S."/>
            <person name="Albert R."/>
            <person name="Binder M."/>
            <person name="Bloem J."/>
            <person name="Labutti K."/>
            <person name="Salamov A."/>
            <person name="Andreopoulos B."/>
            <person name="Baker S."/>
            <person name="Barry K."/>
            <person name="Bills G."/>
            <person name="Bluhm B."/>
            <person name="Cannon C."/>
            <person name="Castanera R."/>
            <person name="Culley D."/>
            <person name="Daum C."/>
            <person name="Ezra D."/>
            <person name="Gonzalez J."/>
            <person name="Henrissat B."/>
            <person name="Kuo A."/>
            <person name="Liang C."/>
            <person name="Lipzen A."/>
            <person name="Lutzoni F."/>
            <person name="Magnuson J."/>
            <person name="Mondo S."/>
            <person name="Nolan M."/>
            <person name="Ohm R."/>
            <person name="Pangilinan J."/>
            <person name="Park H.-J."/>
            <person name="Ramirez L."/>
            <person name="Alfaro M."/>
            <person name="Sun H."/>
            <person name="Tritt A."/>
            <person name="Yoshinaga Y."/>
            <person name="Zwiers L.-H."/>
            <person name="Turgeon B."/>
            <person name="Goodwin S."/>
            <person name="Spatafora J."/>
            <person name="Crous P."/>
            <person name="Grigoriev I."/>
        </authorList>
    </citation>
    <scope>NUCLEOTIDE SEQUENCE</scope>
    <source>
        <strain evidence="2">CBS 121167</strain>
    </source>
</reference>
<protein>
    <recommendedName>
        <fullName evidence="1">Phosphatidylinositol-specific phospholipase C X domain-containing protein</fullName>
    </recommendedName>
</protein>
<proteinExistence type="predicted"/>